<dbReference type="RefSeq" id="WP_036683378.1">
    <property type="nucleotide sequence ID" value="NZ_JNVM01000012.1"/>
</dbReference>
<dbReference type="CDD" id="cd02440">
    <property type="entry name" value="AdoMet_MTases"/>
    <property type="match status" value="1"/>
</dbReference>
<dbReference type="InterPro" id="IPR029063">
    <property type="entry name" value="SAM-dependent_MTases_sf"/>
</dbReference>
<feature type="domain" description="Methyltransferase type 11" evidence="1">
    <location>
        <begin position="41"/>
        <end position="146"/>
    </location>
</feature>
<name>A0A081P2W6_9BACL</name>
<dbReference type="Pfam" id="PF08241">
    <property type="entry name" value="Methyltransf_11"/>
    <property type="match status" value="1"/>
</dbReference>
<dbReference type="Proteomes" id="UP000028123">
    <property type="component" value="Unassembled WGS sequence"/>
</dbReference>
<keyword evidence="3" id="KW-1185">Reference proteome</keyword>
<keyword evidence="2" id="KW-0808">Transferase</keyword>
<evidence type="ECO:0000259" key="1">
    <source>
        <dbReference type="Pfam" id="PF08241"/>
    </source>
</evidence>
<dbReference type="InterPro" id="IPR013216">
    <property type="entry name" value="Methyltransf_11"/>
</dbReference>
<dbReference type="InterPro" id="IPR050508">
    <property type="entry name" value="Methyltransf_Superfamily"/>
</dbReference>
<dbReference type="Gene3D" id="3.40.50.150">
    <property type="entry name" value="Vaccinia Virus protein VP39"/>
    <property type="match status" value="1"/>
</dbReference>
<evidence type="ECO:0000313" key="3">
    <source>
        <dbReference type="Proteomes" id="UP000028123"/>
    </source>
</evidence>
<organism evidence="2 3">
    <name type="scientific">Paenibacillus tyrfis</name>
    <dbReference type="NCBI Taxonomy" id="1501230"/>
    <lineage>
        <taxon>Bacteria</taxon>
        <taxon>Bacillati</taxon>
        <taxon>Bacillota</taxon>
        <taxon>Bacilli</taxon>
        <taxon>Bacillales</taxon>
        <taxon>Paenibacillaceae</taxon>
        <taxon>Paenibacillus</taxon>
    </lineage>
</organism>
<dbReference type="EMBL" id="JNVM01000012">
    <property type="protein sequence ID" value="KEQ25039.1"/>
    <property type="molecule type" value="Genomic_DNA"/>
</dbReference>
<proteinExistence type="predicted"/>
<dbReference type="GO" id="GO:0008757">
    <property type="term" value="F:S-adenosylmethionine-dependent methyltransferase activity"/>
    <property type="evidence" value="ECO:0007669"/>
    <property type="project" value="InterPro"/>
</dbReference>
<keyword evidence="2" id="KW-0489">Methyltransferase</keyword>
<dbReference type="SUPFAM" id="SSF53335">
    <property type="entry name" value="S-adenosyl-L-methionine-dependent methyltransferases"/>
    <property type="match status" value="1"/>
</dbReference>
<dbReference type="PANTHER" id="PTHR42912">
    <property type="entry name" value="METHYLTRANSFERASE"/>
    <property type="match status" value="1"/>
</dbReference>
<dbReference type="GO" id="GO:0032259">
    <property type="term" value="P:methylation"/>
    <property type="evidence" value="ECO:0007669"/>
    <property type="project" value="UniProtKB-KW"/>
</dbReference>
<comment type="caution">
    <text evidence="2">The sequence shown here is derived from an EMBL/GenBank/DDBJ whole genome shotgun (WGS) entry which is preliminary data.</text>
</comment>
<protein>
    <submittedName>
        <fullName evidence="2">Methyltransferase type 11</fullName>
    </submittedName>
</protein>
<dbReference type="eggNOG" id="COG2226">
    <property type="taxonomic scope" value="Bacteria"/>
</dbReference>
<sequence>MPNHDQIYAEQAGCYHRLISKQPELAHIVQSIKPFAGLDIVDLGAGSGRLSSVLIGQARSLTATDASAAMLDVLKERIAETDRPRLCTVVADHRELPLPDASADLIVSGWSLGYLANSNDPMWSSNLERILQEINRVLRPGGTVIIFETMGTGFETPNPPDFLLNYYAALERQYGFTHQWIRSDYTFESLSEAEELTRFFFGEEVASQVAAKGWTTVPECAGIWFKHY</sequence>
<accession>A0A081P2W6</accession>
<gene>
    <name evidence="2" type="ORF">ET33_04915</name>
</gene>
<reference evidence="2 3" key="1">
    <citation type="submission" date="2014-06" db="EMBL/GenBank/DDBJ databases">
        <title>Draft genome sequence of Paenibacillus sp. MSt1.</title>
        <authorList>
            <person name="Aw Y.K."/>
            <person name="Ong K.S."/>
            <person name="Gan H.M."/>
            <person name="Lee S.M."/>
        </authorList>
    </citation>
    <scope>NUCLEOTIDE SEQUENCE [LARGE SCALE GENOMIC DNA]</scope>
    <source>
        <strain evidence="2 3">MSt1</strain>
    </source>
</reference>
<evidence type="ECO:0000313" key="2">
    <source>
        <dbReference type="EMBL" id="KEQ25039.1"/>
    </source>
</evidence>
<dbReference type="OrthoDB" id="9784101at2"/>
<dbReference type="PANTHER" id="PTHR42912:SF93">
    <property type="entry name" value="N6-ADENOSINE-METHYLTRANSFERASE TMT1A"/>
    <property type="match status" value="1"/>
</dbReference>
<dbReference type="AlphaFoldDB" id="A0A081P2W6"/>